<dbReference type="OrthoDB" id="2143914at2759"/>
<gene>
    <name evidence="5" type="ORF">IMG5_182550</name>
</gene>
<dbReference type="SUPFAM" id="SSF46689">
    <property type="entry name" value="Homeodomain-like"/>
    <property type="match status" value="1"/>
</dbReference>
<dbReference type="PROSITE" id="PS50090">
    <property type="entry name" value="MYB_LIKE"/>
    <property type="match status" value="2"/>
</dbReference>
<dbReference type="AlphaFoldDB" id="G0R321"/>
<dbReference type="InterPro" id="IPR009057">
    <property type="entry name" value="Homeodomain-like_sf"/>
</dbReference>
<dbReference type="InterPro" id="IPR050560">
    <property type="entry name" value="MYB_TF"/>
</dbReference>
<evidence type="ECO:0000313" key="6">
    <source>
        <dbReference type="Proteomes" id="UP000008983"/>
    </source>
</evidence>
<dbReference type="STRING" id="857967.G0R321"/>
<accession>G0R321</accession>
<dbReference type="Proteomes" id="UP000008983">
    <property type="component" value="Unassembled WGS sequence"/>
</dbReference>
<organism evidence="5 6">
    <name type="scientific">Ichthyophthirius multifiliis</name>
    <name type="common">White spot disease agent</name>
    <name type="synonym">Ich</name>
    <dbReference type="NCBI Taxonomy" id="5932"/>
    <lineage>
        <taxon>Eukaryota</taxon>
        <taxon>Sar</taxon>
        <taxon>Alveolata</taxon>
        <taxon>Ciliophora</taxon>
        <taxon>Intramacronucleata</taxon>
        <taxon>Oligohymenophorea</taxon>
        <taxon>Hymenostomatida</taxon>
        <taxon>Ophryoglenina</taxon>
        <taxon>Ichthyophthirius</taxon>
    </lineage>
</organism>
<dbReference type="InterPro" id="IPR001005">
    <property type="entry name" value="SANT/Myb"/>
</dbReference>
<dbReference type="Pfam" id="PF00249">
    <property type="entry name" value="Myb_DNA-binding"/>
    <property type="match status" value="2"/>
</dbReference>
<dbReference type="PANTHER" id="PTHR45614">
    <property type="entry name" value="MYB PROTEIN-RELATED"/>
    <property type="match status" value="1"/>
</dbReference>
<dbReference type="GO" id="GO:0000978">
    <property type="term" value="F:RNA polymerase II cis-regulatory region sequence-specific DNA binding"/>
    <property type="evidence" value="ECO:0007669"/>
    <property type="project" value="TreeGrafter"/>
</dbReference>
<dbReference type="SMART" id="SM00717">
    <property type="entry name" value="SANT"/>
    <property type="match status" value="2"/>
</dbReference>
<keyword evidence="6" id="KW-1185">Reference proteome</keyword>
<dbReference type="OMA" id="NSEKHNQ"/>
<dbReference type="GO" id="GO:0000981">
    <property type="term" value="F:DNA-binding transcription factor activity, RNA polymerase II-specific"/>
    <property type="evidence" value="ECO:0007669"/>
    <property type="project" value="TreeGrafter"/>
</dbReference>
<dbReference type="InParanoid" id="G0R321"/>
<evidence type="ECO:0000256" key="1">
    <source>
        <dbReference type="ARBA" id="ARBA00022737"/>
    </source>
</evidence>
<dbReference type="FunFam" id="1.10.10.60:FF:000010">
    <property type="entry name" value="Transcriptional activator Myb isoform A"/>
    <property type="match status" value="1"/>
</dbReference>
<evidence type="ECO:0000259" key="3">
    <source>
        <dbReference type="PROSITE" id="PS50090"/>
    </source>
</evidence>
<feature type="domain" description="Myb-like" evidence="3">
    <location>
        <begin position="57"/>
        <end position="107"/>
    </location>
</feature>
<feature type="domain" description="HTH myb-type" evidence="4">
    <location>
        <begin position="57"/>
        <end position="111"/>
    </location>
</feature>
<dbReference type="InterPro" id="IPR017930">
    <property type="entry name" value="Myb_dom"/>
</dbReference>
<dbReference type="CDD" id="cd00167">
    <property type="entry name" value="SANT"/>
    <property type="match status" value="2"/>
</dbReference>
<dbReference type="RefSeq" id="XP_004027480.1">
    <property type="nucleotide sequence ID" value="XM_004027431.1"/>
</dbReference>
<feature type="domain" description="HTH myb-type" evidence="4">
    <location>
        <begin position="1"/>
        <end position="56"/>
    </location>
</feature>
<evidence type="ECO:0000313" key="5">
    <source>
        <dbReference type="EMBL" id="EGR28135.1"/>
    </source>
</evidence>
<sequence>MTDRRAWSDNEDQVIKELVALYGIKKWTIIAQKMEEIYSLKGRSGKQCRERWHNHLDPGINKLPWSEKEEKIIFEAHKQYGNKWAEIAKYLPGRTDNSIKNHFYSTLRRSLRRINKLLGDKNSTAQVKDIKPGVLSKIFILAEKDVNEIKDENMKKLSIACKGLQDQLLQFANQKNLQKVEKEWKKNIKMKKGKAFLKYQSRKFQNLISYIKNKENNVQNIKGKKSIVMKLAYQIINNQM</sequence>
<dbReference type="GO" id="GO:0005634">
    <property type="term" value="C:nucleus"/>
    <property type="evidence" value="ECO:0007669"/>
    <property type="project" value="TreeGrafter"/>
</dbReference>
<protein>
    <submittedName>
        <fullName evidence="5">Myeloblastosis oncogene family protein, putative</fullName>
    </submittedName>
</protein>
<dbReference type="GeneID" id="14904211"/>
<reference evidence="5 6" key="1">
    <citation type="submission" date="2011-07" db="EMBL/GenBank/DDBJ databases">
        <authorList>
            <person name="Coyne R."/>
            <person name="Brami D."/>
            <person name="Johnson J."/>
            <person name="Hostetler J."/>
            <person name="Hannick L."/>
            <person name="Clark T."/>
            <person name="Cassidy-Hanley D."/>
            <person name="Inman J."/>
        </authorList>
    </citation>
    <scope>NUCLEOTIDE SEQUENCE [LARGE SCALE GENOMIC DNA]</scope>
    <source>
        <strain evidence="5 6">G5</strain>
    </source>
</reference>
<feature type="domain" description="Myb-like" evidence="3">
    <location>
        <begin position="1"/>
        <end position="56"/>
    </location>
</feature>
<proteinExistence type="predicted"/>
<dbReference type="EMBL" id="GL984288">
    <property type="protein sequence ID" value="EGR28135.1"/>
    <property type="molecule type" value="Genomic_DNA"/>
</dbReference>
<evidence type="ECO:0000256" key="2">
    <source>
        <dbReference type="ARBA" id="ARBA00023125"/>
    </source>
</evidence>
<name>G0R321_ICHMU</name>
<keyword evidence="2" id="KW-0238">DNA-binding</keyword>
<evidence type="ECO:0000259" key="4">
    <source>
        <dbReference type="PROSITE" id="PS51294"/>
    </source>
</evidence>
<dbReference type="eggNOG" id="KOG0048">
    <property type="taxonomic scope" value="Eukaryota"/>
</dbReference>
<keyword evidence="1" id="KW-0677">Repeat</keyword>
<dbReference type="PROSITE" id="PS51294">
    <property type="entry name" value="HTH_MYB"/>
    <property type="match status" value="2"/>
</dbReference>
<dbReference type="Gene3D" id="1.10.10.60">
    <property type="entry name" value="Homeodomain-like"/>
    <property type="match status" value="2"/>
</dbReference>
<dbReference type="PANTHER" id="PTHR45614:SF274">
    <property type="entry name" value="MYB-LIKE DNA-BINDING PROTEIN"/>
    <property type="match status" value="1"/>
</dbReference>